<evidence type="ECO:0000313" key="2">
    <source>
        <dbReference type="EMBL" id="KAG9185670.1"/>
    </source>
</evidence>
<dbReference type="Proteomes" id="UP001199106">
    <property type="component" value="Unassembled WGS sequence"/>
</dbReference>
<dbReference type="PANTHER" id="PTHR10622">
    <property type="entry name" value="HET DOMAIN-CONTAINING PROTEIN"/>
    <property type="match status" value="1"/>
</dbReference>
<dbReference type="Pfam" id="PF06985">
    <property type="entry name" value="HET"/>
    <property type="match status" value="1"/>
</dbReference>
<evidence type="ECO:0000313" key="3">
    <source>
        <dbReference type="Proteomes" id="UP001199106"/>
    </source>
</evidence>
<comment type="caution">
    <text evidence="2">The sequence shown here is derived from an EMBL/GenBank/DDBJ whole genome shotgun (WGS) entry which is preliminary data.</text>
</comment>
<dbReference type="InterPro" id="IPR010730">
    <property type="entry name" value="HET"/>
</dbReference>
<feature type="domain" description="Heterokaryon incompatibility" evidence="1">
    <location>
        <begin position="21"/>
        <end position="103"/>
    </location>
</feature>
<evidence type="ECO:0000259" key="1">
    <source>
        <dbReference type="Pfam" id="PF06985"/>
    </source>
</evidence>
<dbReference type="PANTHER" id="PTHR10622:SF10">
    <property type="entry name" value="HET DOMAIN-CONTAINING PROTEIN"/>
    <property type="match status" value="1"/>
</dbReference>
<gene>
    <name evidence="2" type="ORF">G6011_07001</name>
</gene>
<accession>A0AAD4I1L2</accession>
<sequence>MWLLDTKTIKLRQFVTNIPDYIILSHTWGDGEVSFDGIAQPRAKHIAGYSKISRCCAQAVDAGFEWAWIDTCCIDKRSSAELSEAINSMPKWYWDAAVCYAFILDHSLGSNTFKSSRWFKRGWTLQDLLAPDVMEFYDSNWSFMGTKSSLLSQIQTATDIETHYLINRGAIENATIAAKFSWASGRTKTREEDMAYCLLGVVHVNMPMLYGEG</sequence>
<name>A0AAD4I1L2_9PLEO</name>
<organism evidence="2 3">
    <name type="scientific">Alternaria panax</name>
    <dbReference type="NCBI Taxonomy" id="48097"/>
    <lineage>
        <taxon>Eukaryota</taxon>
        <taxon>Fungi</taxon>
        <taxon>Dikarya</taxon>
        <taxon>Ascomycota</taxon>
        <taxon>Pezizomycotina</taxon>
        <taxon>Dothideomycetes</taxon>
        <taxon>Pleosporomycetidae</taxon>
        <taxon>Pleosporales</taxon>
        <taxon>Pleosporineae</taxon>
        <taxon>Pleosporaceae</taxon>
        <taxon>Alternaria</taxon>
        <taxon>Alternaria sect. Panax</taxon>
    </lineage>
</organism>
<dbReference type="EMBL" id="JAANER010000010">
    <property type="protein sequence ID" value="KAG9185670.1"/>
    <property type="molecule type" value="Genomic_DNA"/>
</dbReference>
<protein>
    <recommendedName>
        <fullName evidence="1">Heterokaryon incompatibility domain-containing protein</fullName>
    </recommendedName>
</protein>
<dbReference type="AlphaFoldDB" id="A0AAD4I1L2"/>
<reference evidence="2" key="1">
    <citation type="submission" date="2021-07" db="EMBL/GenBank/DDBJ databases">
        <title>Genome Resource of American Ginseng Black Spot Pathogen Alternaria panax.</title>
        <authorList>
            <person name="Qiu C."/>
            <person name="Wang W."/>
            <person name="Liu Z."/>
        </authorList>
    </citation>
    <scope>NUCLEOTIDE SEQUENCE</scope>
    <source>
        <strain evidence="2">BNCC115425</strain>
    </source>
</reference>
<keyword evidence="3" id="KW-1185">Reference proteome</keyword>
<proteinExistence type="predicted"/>